<feature type="transmembrane region" description="Helical" evidence="10">
    <location>
        <begin position="131"/>
        <end position="153"/>
    </location>
</feature>
<comment type="similarity">
    <text evidence="10">Belongs to the DHHC palmitoyltransferase family.</text>
</comment>
<evidence type="ECO:0000256" key="2">
    <source>
        <dbReference type="ARBA" id="ARBA00022679"/>
    </source>
</evidence>
<keyword evidence="5 10" id="KW-0472">Membrane</keyword>
<keyword evidence="7" id="KW-0449">Lipoprotein</keyword>
<feature type="transmembrane region" description="Helical" evidence="10">
    <location>
        <begin position="7"/>
        <end position="27"/>
    </location>
</feature>
<keyword evidence="6" id="KW-0564">Palmitate</keyword>
<dbReference type="Pfam" id="PF01529">
    <property type="entry name" value="DHHC"/>
    <property type="match status" value="1"/>
</dbReference>
<evidence type="ECO:0000256" key="5">
    <source>
        <dbReference type="ARBA" id="ARBA00023136"/>
    </source>
</evidence>
<dbReference type="PANTHER" id="PTHR22883:SF288">
    <property type="entry name" value="PALMITOYLTRANSFERASE SWF1"/>
    <property type="match status" value="1"/>
</dbReference>
<dbReference type="GO" id="GO:0006612">
    <property type="term" value="P:protein targeting to membrane"/>
    <property type="evidence" value="ECO:0007669"/>
    <property type="project" value="TreeGrafter"/>
</dbReference>
<comment type="subcellular location">
    <subcellularLocation>
        <location evidence="1">Membrane</location>
        <topology evidence="1">Multi-pass membrane protein</topology>
    </subcellularLocation>
</comment>
<dbReference type="RefSeq" id="XP_047841695.1">
    <property type="nucleotide sequence ID" value="XM_047985718.1"/>
</dbReference>
<dbReference type="GO" id="GO:0005783">
    <property type="term" value="C:endoplasmic reticulum"/>
    <property type="evidence" value="ECO:0007669"/>
    <property type="project" value="TreeGrafter"/>
</dbReference>
<feature type="domain" description="Palmitoyltransferase DHHC" evidence="11">
    <location>
        <begin position="182"/>
        <end position="326"/>
    </location>
</feature>
<dbReference type="InterPro" id="IPR001594">
    <property type="entry name" value="Palmitoyltrfase_DHHC"/>
</dbReference>
<dbReference type="EMBL" id="CP086356">
    <property type="protein sequence ID" value="UNI18214.1"/>
    <property type="molecule type" value="Genomic_DNA"/>
</dbReference>
<feature type="transmembrane region" description="Helical" evidence="10">
    <location>
        <begin position="105"/>
        <end position="124"/>
    </location>
</feature>
<evidence type="ECO:0000256" key="10">
    <source>
        <dbReference type="RuleBase" id="RU079119"/>
    </source>
</evidence>
<keyword evidence="3 10" id="KW-0812">Transmembrane</keyword>
<sequence length="442" mass="49942">MMTPFKWAVVFVLSLSFMVFVTFFGRLPAFRWVVFPWRPYSILHPHEDLADVSAHGKRKTPIAALHRLVWIHIPNAGIAVDNVVTGGRLFRSLSRFGNFMMHDRHPTVVVFFLAILVVAEYMYLPSAWPHLGAFTKLSASITVFLPYLFLYLACASDPGYITPANHAYHMSLYPYDHALFHPGNKCNSCRFLKPARSKHCSVCKRCIAKADHHCIFINSCVGYGNHHWFILLLLSTAVLTTYGALLGLSLLSTAMRARFPAFRLWKPRSMTTTVYAAIWGAGIQSNVRLGATTLLAVLTSPLVWGLLFYTLYLVWAGTTTNESLKWSVYKEDMDDGYAFRRPLSASRMRDPRVDPACARWPVEPEQVLVATSDGEPPIDESNLAGEGQWERVWSLRHVENLYDMGFWDNLADAFVRDYAFGGRADEPPAERRRSGKAARGKA</sequence>
<evidence type="ECO:0000256" key="7">
    <source>
        <dbReference type="ARBA" id="ARBA00023288"/>
    </source>
</evidence>
<name>A0A9Q8VAU4_9HYPO</name>
<evidence type="ECO:0000256" key="1">
    <source>
        <dbReference type="ARBA" id="ARBA00004141"/>
    </source>
</evidence>
<dbReference type="EC" id="2.3.1.225" evidence="10"/>
<dbReference type="Proteomes" id="UP000829364">
    <property type="component" value="Chromosome 3"/>
</dbReference>
<keyword evidence="2 10" id="KW-0808">Transferase</keyword>
<keyword evidence="4 10" id="KW-1133">Transmembrane helix</keyword>
<dbReference type="InterPro" id="IPR039859">
    <property type="entry name" value="PFA4/ZDH16/20/ERF2-like"/>
</dbReference>
<evidence type="ECO:0000256" key="6">
    <source>
        <dbReference type="ARBA" id="ARBA00023139"/>
    </source>
</evidence>
<protein>
    <recommendedName>
        <fullName evidence="10">Palmitoyltransferase</fullName>
        <ecNumber evidence="10">2.3.1.225</ecNumber>
    </recommendedName>
</protein>
<evidence type="ECO:0000313" key="13">
    <source>
        <dbReference type="Proteomes" id="UP000829364"/>
    </source>
</evidence>
<reference evidence="12" key="1">
    <citation type="submission" date="2021-11" db="EMBL/GenBank/DDBJ databases">
        <title>Purpureocillium_takamizusanense_genome.</title>
        <authorList>
            <person name="Nguyen N.-H."/>
        </authorList>
    </citation>
    <scope>NUCLEOTIDE SEQUENCE</scope>
    <source>
        <strain evidence="12">PT3</strain>
    </source>
</reference>
<dbReference type="PANTHER" id="PTHR22883">
    <property type="entry name" value="ZINC FINGER DHHC DOMAIN CONTAINING PROTEIN"/>
    <property type="match status" value="1"/>
</dbReference>
<dbReference type="AlphaFoldDB" id="A0A9Q8VAU4"/>
<comment type="domain">
    <text evidence="10">The DHHC domain is required for palmitoyltransferase activity.</text>
</comment>
<dbReference type="GO" id="GO:0005794">
    <property type="term" value="C:Golgi apparatus"/>
    <property type="evidence" value="ECO:0007669"/>
    <property type="project" value="TreeGrafter"/>
</dbReference>
<organism evidence="12 13">
    <name type="scientific">Purpureocillium takamizusanense</name>
    <dbReference type="NCBI Taxonomy" id="2060973"/>
    <lineage>
        <taxon>Eukaryota</taxon>
        <taxon>Fungi</taxon>
        <taxon>Dikarya</taxon>
        <taxon>Ascomycota</taxon>
        <taxon>Pezizomycotina</taxon>
        <taxon>Sordariomycetes</taxon>
        <taxon>Hypocreomycetidae</taxon>
        <taxon>Hypocreales</taxon>
        <taxon>Ophiocordycipitaceae</taxon>
        <taxon>Purpureocillium</taxon>
    </lineage>
</organism>
<dbReference type="PROSITE" id="PS50216">
    <property type="entry name" value="DHHC"/>
    <property type="match status" value="1"/>
</dbReference>
<accession>A0A9Q8VAU4</accession>
<dbReference type="KEGG" id="ptkz:JDV02_004496"/>
<dbReference type="OrthoDB" id="9909019at2759"/>
<dbReference type="GeneID" id="72066450"/>
<comment type="catalytic activity">
    <reaction evidence="9 10">
        <text>L-cysteinyl-[protein] + hexadecanoyl-CoA = S-hexadecanoyl-L-cysteinyl-[protein] + CoA</text>
        <dbReference type="Rhea" id="RHEA:36683"/>
        <dbReference type="Rhea" id="RHEA-COMP:10131"/>
        <dbReference type="Rhea" id="RHEA-COMP:11032"/>
        <dbReference type="ChEBI" id="CHEBI:29950"/>
        <dbReference type="ChEBI" id="CHEBI:57287"/>
        <dbReference type="ChEBI" id="CHEBI:57379"/>
        <dbReference type="ChEBI" id="CHEBI:74151"/>
        <dbReference type="EC" id="2.3.1.225"/>
    </reaction>
</comment>
<dbReference type="GO" id="GO:0019706">
    <property type="term" value="F:protein-cysteine S-palmitoyltransferase activity"/>
    <property type="evidence" value="ECO:0007669"/>
    <property type="project" value="UniProtKB-EC"/>
</dbReference>
<feature type="transmembrane region" description="Helical" evidence="10">
    <location>
        <begin position="228"/>
        <end position="251"/>
    </location>
</feature>
<evidence type="ECO:0000256" key="9">
    <source>
        <dbReference type="ARBA" id="ARBA00048048"/>
    </source>
</evidence>
<evidence type="ECO:0000256" key="3">
    <source>
        <dbReference type="ARBA" id="ARBA00022692"/>
    </source>
</evidence>
<feature type="transmembrane region" description="Helical" evidence="10">
    <location>
        <begin position="295"/>
        <end position="315"/>
    </location>
</feature>
<feature type="transmembrane region" description="Helical" evidence="10">
    <location>
        <begin position="272"/>
        <end position="289"/>
    </location>
</feature>
<evidence type="ECO:0000256" key="8">
    <source>
        <dbReference type="ARBA" id="ARBA00023315"/>
    </source>
</evidence>
<dbReference type="GO" id="GO:0016020">
    <property type="term" value="C:membrane"/>
    <property type="evidence" value="ECO:0007669"/>
    <property type="project" value="UniProtKB-SubCell"/>
</dbReference>
<gene>
    <name evidence="12" type="primary">SWF1</name>
    <name evidence="12" type="ORF">JDV02_004496</name>
</gene>
<keyword evidence="8 10" id="KW-0012">Acyltransferase</keyword>
<evidence type="ECO:0000259" key="11">
    <source>
        <dbReference type="Pfam" id="PF01529"/>
    </source>
</evidence>
<evidence type="ECO:0000313" key="12">
    <source>
        <dbReference type="EMBL" id="UNI18214.1"/>
    </source>
</evidence>
<proteinExistence type="inferred from homology"/>
<evidence type="ECO:0000256" key="4">
    <source>
        <dbReference type="ARBA" id="ARBA00022989"/>
    </source>
</evidence>
<keyword evidence="13" id="KW-1185">Reference proteome</keyword>